<dbReference type="OrthoDB" id="1186563at2"/>
<protein>
    <recommendedName>
        <fullName evidence="4">Type IX secretion system membrane protein PorP/SprF</fullName>
    </recommendedName>
</protein>
<evidence type="ECO:0008006" key="4">
    <source>
        <dbReference type="Google" id="ProtNLM"/>
    </source>
</evidence>
<organism evidence="2 3">
    <name type="scientific">Draconibacterium sediminis</name>
    <dbReference type="NCBI Taxonomy" id="1544798"/>
    <lineage>
        <taxon>Bacteria</taxon>
        <taxon>Pseudomonadati</taxon>
        <taxon>Bacteroidota</taxon>
        <taxon>Bacteroidia</taxon>
        <taxon>Marinilabiliales</taxon>
        <taxon>Prolixibacteraceae</taxon>
        <taxon>Draconibacterium</taxon>
    </lineage>
</organism>
<evidence type="ECO:0000313" key="3">
    <source>
        <dbReference type="Proteomes" id="UP000032544"/>
    </source>
</evidence>
<reference evidence="2 3" key="1">
    <citation type="submission" date="2014-09" db="EMBL/GenBank/DDBJ databases">
        <title>Draft Genome Sequence of Draconibacterium sp. JN14CK-3.</title>
        <authorList>
            <person name="Dong C."/>
            <person name="Lai Q."/>
            <person name="Shao Z."/>
        </authorList>
    </citation>
    <scope>NUCLEOTIDE SEQUENCE [LARGE SCALE GENOMIC DNA]</scope>
    <source>
        <strain evidence="2 3">JN14CK-3</strain>
    </source>
</reference>
<dbReference type="Pfam" id="PF11751">
    <property type="entry name" value="PorP_SprF"/>
    <property type="match status" value="1"/>
</dbReference>
<feature type="signal peptide" evidence="1">
    <location>
        <begin position="1"/>
        <end position="19"/>
    </location>
</feature>
<sequence length="326" mass="36712">MYFKKLLLALLVLPCAVFAQDPGYSQFFANPLHLNPAFAGTTELPRMVINYRNQWPQKGNSFTTYSFSYDFLLKKSNAGIGFQAYHDREPNNIITTSAATATYSYHLQLGLESFMTLGLNAGLVRKQFDTNGLIFPSEIDQLTGVVSGSGGANLYEGNKTYPDFAIGAVGQHRQVFWGASLHHLTTPDESIHEGDNKGKVPMKITVHAGTRLHKFHHDLLSRRFTLSPNILYQQQGSFKQLNLGIYMIEKSFLFGGWFRNNIDTRPDAIIALIGFAREKFQFGYSFDYTLSELSNYSYGSHELSLTFFVGAKGEKEIRNKLLIPML</sequence>
<evidence type="ECO:0000256" key="1">
    <source>
        <dbReference type="SAM" id="SignalP"/>
    </source>
</evidence>
<gene>
    <name evidence="2" type="ORF">LH29_14735</name>
</gene>
<name>A0A0D8JCE9_9BACT</name>
<feature type="chain" id="PRO_5002331448" description="Type IX secretion system membrane protein PorP/SprF" evidence="1">
    <location>
        <begin position="20"/>
        <end position="326"/>
    </location>
</feature>
<keyword evidence="3" id="KW-1185">Reference proteome</keyword>
<dbReference type="EMBL" id="JRHC01000003">
    <property type="protein sequence ID" value="KJF43473.1"/>
    <property type="molecule type" value="Genomic_DNA"/>
</dbReference>
<proteinExistence type="predicted"/>
<dbReference type="RefSeq" id="WP_045030830.1">
    <property type="nucleotide sequence ID" value="NZ_JRHC01000003.1"/>
</dbReference>
<dbReference type="STRING" id="1544798.LH29_14735"/>
<keyword evidence="1" id="KW-0732">Signal</keyword>
<accession>A0A0D8JCE9</accession>
<evidence type="ECO:0000313" key="2">
    <source>
        <dbReference type="EMBL" id="KJF43473.1"/>
    </source>
</evidence>
<dbReference type="Proteomes" id="UP000032544">
    <property type="component" value="Unassembled WGS sequence"/>
</dbReference>
<dbReference type="InterPro" id="IPR019861">
    <property type="entry name" value="PorP/SprF_Bacteroidetes"/>
</dbReference>
<dbReference type="AlphaFoldDB" id="A0A0D8JCE9"/>
<dbReference type="NCBIfam" id="TIGR03519">
    <property type="entry name" value="T9SS_PorP_fam"/>
    <property type="match status" value="1"/>
</dbReference>
<comment type="caution">
    <text evidence="2">The sequence shown here is derived from an EMBL/GenBank/DDBJ whole genome shotgun (WGS) entry which is preliminary data.</text>
</comment>